<dbReference type="InterPro" id="IPR002455">
    <property type="entry name" value="GPCR3_GABA-B"/>
</dbReference>
<keyword evidence="6" id="KW-0675">Receptor</keyword>
<feature type="compositionally biased region" description="Gly residues" evidence="9">
    <location>
        <begin position="781"/>
        <end position="793"/>
    </location>
</feature>
<dbReference type="InterPro" id="IPR000337">
    <property type="entry name" value="GPCR_3"/>
</dbReference>
<dbReference type="Pfam" id="PF00003">
    <property type="entry name" value="7tm_3"/>
    <property type="match status" value="1"/>
</dbReference>
<name>A0A9W7ECE6_9STRA</name>
<evidence type="ECO:0000256" key="8">
    <source>
        <dbReference type="ARBA" id="ARBA00023224"/>
    </source>
</evidence>
<dbReference type="PRINTS" id="PR01176">
    <property type="entry name" value="GABABRECEPTR"/>
</dbReference>
<feature type="signal peptide" evidence="11">
    <location>
        <begin position="1"/>
        <end position="17"/>
    </location>
</feature>
<evidence type="ECO:0000256" key="2">
    <source>
        <dbReference type="ARBA" id="ARBA00022692"/>
    </source>
</evidence>
<proteinExistence type="predicted"/>
<dbReference type="CDD" id="cd15047">
    <property type="entry name" value="7tmC_GABA-B-like"/>
    <property type="match status" value="1"/>
</dbReference>
<dbReference type="InterPro" id="IPR028082">
    <property type="entry name" value="Peripla_BP_I"/>
</dbReference>
<keyword evidence="7" id="KW-0325">Glycoprotein</keyword>
<feature type="transmembrane region" description="Helical" evidence="10">
    <location>
        <begin position="669"/>
        <end position="691"/>
    </location>
</feature>
<feature type="transmembrane region" description="Helical" evidence="10">
    <location>
        <begin position="575"/>
        <end position="593"/>
    </location>
</feature>
<dbReference type="Proteomes" id="UP001162640">
    <property type="component" value="Unassembled WGS sequence"/>
</dbReference>
<dbReference type="EMBL" id="BLQM01000180">
    <property type="protein sequence ID" value="GMH72935.1"/>
    <property type="molecule type" value="Genomic_DNA"/>
</dbReference>
<dbReference type="PANTHER" id="PTHR10519:SF20">
    <property type="entry name" value="G-PROTEIN COUPLED RECEPTOR 156-RELATED"/>
    <property type="match status" value="1"/>
</dbReference>
<feature type="transmembrane region" description="Helical" evidence="10">
    <location>
        <begin position="529"/>
        <end position="550"/>
    </location>
</feature>
<evidence type="ECO:0000313" key="14">
    <source>
        <dbReference type="Proteomes" id="UP001162640"/>
    </source>
</evidence>
<accession>A0A9W7ECE6</accession>
<reference evidence="14" key="1">
    <citation type="journal article" date="2023" name="Commun. Biol.">
        <title>Genome analysis of Parmales, the sister group of diatoms, reveals the evolutionary specialization of diatoms from phago-mixotrophs to photoautotrophs.</title>
        <authorList>
            <person name="Ban H."/>
            <person name="Sato S."/>
            <person name="Yoshikawa S."/>
            <person name="Yamada K."/>
            <person name="Nakamura Y."/>
            <person name="Ichinomiya M."/>
            <person name="Sato N."/>
            <person name="Blanc-Mathieu R."/>
            <person name="Endo H."/>
            <person name="Kuwata A."/>
            <person name="Ogata H."/>
        </authorList>
    </citation>
    <scope>NUCLEOTIDE SEQUENCE [LARGE SCALE GENOMIC DNA]</scope>
</reference>
<feature type="transmembrane region" description="Helical" evidence="10">
    <location>
        <begin position="487"/>
        <end position="517"/>
    </location>
</feature>
<evidence type="ECO:0000259" key="12">
    <source>
        <dbReference type="PROSITE" id="PS50259"/>
    </source>
</evidence>
<feature type="domain" description="G-protein coupled receptors family 3 profile" evidence="12">
    <location>
        <begin position="570"/>
        <end position="775"/>
    </location>
</feature>
<dbReference type="PANTHER" id="PTHR10519">
    <property type="entry name" value="GABA-B RECEPTOR"/>
    <property type="match status" value="1"/>
</dbReference>
<dbReference type="SUPFAM" id="SSF53822">
    <property type="entry name" value="Periplasmic binding protein-like I"/>
    <property type="match status" value="1"/>
</dbReference>
<dbReference type="GO" id="GO:0004965">
    <property type="term" value="F:G protein-coupled GABA receptor activity"/>
    <property type="evidence" value="ECO:0007669"/>
    <property type="project" value="InterPro"/>
</dbReference>
<keyword evidence="8" id="KW-0807">Transducer</keyword>
<comment type="subcellular location">
    <subcellularLocation>
        <location evidence="1">Membrane</location>
        <topology evidence="1">Multi-pass membrane protein</topology>
    </subcellularLocation>
</comment>
<keyword evidence="4" id="KW-0297">G-protein coupled receptor</keyword>
<keyword evidence="11" id="KW-0732">Signal</keyword>
<protein>
    <recommendedName>
        <fullName evidence="12">G-protein coupled receptors family 3 profile domain-containing protein</fullName>
    </recommendedName>
</protein>
<evidence type="ECO:0000256" key="3">
    <source>
        <dbReference type="ARBA" id="ARBA00022989"/>
    </source>
</evidence>
<evidence type="ECO:0000256" key="9">
    <source>
        <dbReference type="SAM" id="MobiDB-lite"/>
    </source>
</evidence>
<gene>
    <name evidence="13" type="ORF">TL16_g06048</name>
</gene>
<feature type="transmembrane region" description="Helical" evidence="10">
    <location>
        <begin position="734"/>
        <end position="753"/>
    </location>
</feature>
<feature type="transmembrane region" description="Helical" evidence="10">
    <location>
        <begin position="614"/>
        <end position="633"/>
    </location>
</feature>
<evidence type="ECO:0000256" key="11">
    <source>
        <dbReference type="SAM" id="SignalP"/>
    </source>
</evidence>
<keyword evidence="3 10" id="KW-1133">Transmembrane helix</keyword>
<sequence>MRALSALLLAMCPLSIAGQTNVNVALMQRLTDLREASGAQVLSDAWRTVAIGSLLGVKDFNEKNDRYVSKVSDYTSCDVELVPTMYDTGSNARGSIIAYRAARQAAEDGGYDLHAMVGAARSDASKPMATLAGIDGIPQVSYWSTSDAFDQNHASTYPYFARTIPADSAVAKAAAQLFDSYGHKYVGIAFVQDAYGESYKDAFVGFATELGIEVSTQGFTGGSEVAIKSAIDNFALERLQVGIAIIFGNDFDRFFEYATEKGLCGPGTLWILSEATSNDAVLGKTGELQTAVNGMGRLLSLGGVPGNANYDAFASDWVNFDSQASLITYIESKFFDYTADSAASHPVGTDLSVFASDFFATTSPDDVATYAYDAAVTIGMAACEYMADGESFASGAYDVDKFYTKIRGMSFDSVSGEVSFDETGSRTASSGNYMMYNFNVDSGTTSVTAVGSWTMAGGWTWDTPFRFSDDSTTPPMDIKIPEHEKNFLGGGLVAVGNTLVMANYILAITLAVLTYLNRKHKVIRCAQPMFLYMVLFGCMVSTTTIFFMGIDDNVDGESDEVAADSASQWCMFVPAFYSIGFVFSFSALFAKITRIVKIFGNKKLQRVTITMWDMIKPIALLLLVDVLLIIMWGSDESAKLTWVRVPDVEIKGYPVESTGTCTSENPWPYLTPIIAIHFSILVFGNIMCYKARNAGTAFSESKYVFIAMVSNLQIMALGLPVLWMVSENPVSNYFIRSGIIFMNDVGVMLLIFVPKLQLVYFGSEEDLTMATQTSNNTSAGSGSGATSDGGDGD</sequence>
<dbReference type="GO" id="GO:0038039">
    <property type="term" value="C:G protein-coupled receptor heterodimeric complex"/>
    <property type="evidence" value="ECO:0007669"/>
    <property type="project" value="TreeGrafter"/>
</dbReference>
<keyword evidence="5 10" id="KW-0472">Membrane</keyword>
<evidence type="ECO:0000256" key="7">
    <source>
        <dbReference type="ARBA" id="ARBA00023180"/>
    </source>
</evidence>
<evidence type="ECO:0000256" key="10">
    <source>
        <dbReference type="SAM" id="Phobius"/>
    </source>
</evidence>
<evidence type="ECO:0000256" key="6">
    <source>
        <dbReference type="ARBA" id="ARBA00023170"/>
    </source>
</evidence>
<dbReference type="InterPro" id="IPR001828">
    <property type="entry name" value="ANF_lig-bd_rcpt"/>
</dbReference>
<feature type="chain" id="PRO_5040935881" description="G-protein coupled receptors family 3 profile domain-containing protein" evidence="11">
    <location>
        <begin position="18"/>
        <end position="793"/>
    </location>
</feature>
<dbReference type="Gene3D" id="3.40.50.2300">
    <property type="match status" value="2"/>
</dbReference>
<organism evidence="13 14">
    <name type="scientific">Triparma laevis f. inornata</name>
    <dbReference type="NCBI Taxonomy" id="1714386"/>
    <lineage>
        <taxon>Eukaryota</taxon>
        <taxon>Sar</taxon>
        <taxon>Stramenopiles</taxon>
        <taxon>Ochrophyta</taxon>
        <taxon>Bolidophyceae</taxon>
        <taxon>Parmales</taxon>
        <taxon>Triparmaceae</taxon>
        <taxon>Triparma</taxon>
    </lineage>
</organism>
<keyword evidence="2 10" id="KW-0812">Transmembrane</keyword>
<feature type="transmembrane region" description="Helical" evidence="10">
    <location>
        <begin position="703"/>
        <end position="722"/>
    </location>
</feature>
<feature type="region of interest" description="Disordered" evidence="9">
    <location>
        <begin position="772"/>
        <end position="793"/>
    </location>
</feature>
<evidence type="ECO:0000256" key="5">
    <source>
        <dbReference type="ARBA" id="ARBA00023136"/>
    </source>
</evidence>
<dbReference type="Pfam" id="PF01094">
    <property type="entry name" value="ANF_receptor"/>
    <property type="match status" value="1"/>
</dbReference>
<comment type="caution">
    <text evidence="13">The sequence shown here is derived from an EMBL/GenBank/DDBJ whole genome shotgun (WGS) entry which is preliminary data.</text>
</comment>
<dbReference type="GO" id="GO:0007214">
    <property type="term" value="P:gamma-aminobutyric acid signaling pathway"/>
    <property type="evidence" value="ECO:0007669"/>
    <property type="project" value="TreeGrafter"/>
</dbReference>
<dbReference type="PROSITE" id="PS50259">
    <property type="entry name" value="G_PROTEIN_RECEP_F3_4"/>
    <property type="match status" value="1"/>
</dbReference>
<evidence type="ECO:0000256" key="1">
    <source>
        <dbReference type="ARBA" id="ARBA00004141"/>
    </source>
</evidence>
<dbReference type="PRINTS" id="PR00248">
    <property type="entry name" value="GPCRMGR"/>
</dbReference>
<dbReference type="InterPro" id="IPR017978">
    <property type="entry name" value="GPCR_3_C"/>
</dbReference>
<evidence type="ECO:0000256" key="4">
    <source>
        <dbReference type="ARBA" id="ARBA00023040"/>
    </source>
</evidence>
<dbReference type="AlphaFoldDB" id="A0A9W7ECE6"/>
<evidence type="ECO:0000313" key="13">
    <source>
        <dbReference type="EMBL" id="GMH72935.1"/>
    </source>
</evidence>